<dbReference type="InterPro" id="IPR001680">
    <property type="entry name" value="WD40_rpt"/>
</dbReference>
<evidence type="ECO:0000256" key="2">
    <source>
        <dbReference type="ARBA" id="ARBA00022737"/>
    </source>
</evidence>
<dbReference type="SMART" id="SM00320">
    <property type="entry name" value="WD40"/>
    <property type="match status" value="4"/>
</dbReference>
<dbReference type="InterPro" id="IPR036322">
    <property type="entry name" value="WD40_repeat_dom_sf"/>
</dbReference>
<dbReference type="CDD" id="cd00200">
    <property type="entry name" value="WD40"/>
    <property type="match status" value="1"/>
</dbReference>
<dbReference type="OrthoDB" id="540662at2759"/>
<keyword evidence="2" id="KW-0677">Repeat</keyword>
<dbReference type="FunFam" id="2.130.10.10:FF:000411">
    <property type="entry name" value="U4/U6 small nuclear ribonucleoprotein Prp4"/>
    <property type="match status" value="1"/>
</dbReference>
<keyword evidence="1 3" id="KW-0853">WD repeat</keyword>
<feature type="repeat" description="WD" evidence="3">
    <location>
        <begin position="65"/>
        <end position="106"/>
    </location>
</feature>
<dbReference type="GO" id="GO:0000398">
    <property type="term" value="P:mRNA splicing, via spliceosome"/>
    <property type="evidence" value="ECO:0007669"/>
    <property type="project" value="TreeGrafter"/>
</dbReference>
<dbReference type="PROSITE" id="PS50082">
    <property type="entry name" value="WD_REPEATS_2"/>
    <property type="match status" value="3"/>
</dbReference>
<dbReference type="PANTHER" id="PTHR19846">
    <property type="entry name" value="WD40 REPEAT PROTEIN"/>
    <property type="match status" value="1"/>
</dbReference>
<dbReference type="AlphaFoldDB" id="A0A4P9YZV7"/>
<dbReference type="EMBL" id="KZ989865">
    <property type="protein sequence ID" value="RKP25142.1"/>
    <property type="molecule type" value="Genomic_DNA"/>
</dbReference>
<dbReference type="Proteomes" id="UP000278143">
    <property type="component" value="Unassembled WGS sequence"/>
</dbReference>
<sequence>MPIVFDTTWRLWDVERGDELLLQEGHSHEVYAIDFQEDGALVATGGLDAMGRVWDLRTGRSVMVLEGHVKEVLGVAWSPNGHQIVTGSGDHSIKVFDVRKLQSVYTVAAHTALVSDVKFYHTDRPYQSGGHSGLLLASSSYDGTVKLWSSGDWHLQKTLVGHEGRVTSVSIAQDAKFIASSGFDRTFKLWAHESTV</sequence>
<feature type="repeat" description="WD" evidence="3">
    <location>
        <begin position="159"/>
        <end position="196"/>
    </location>
</feature>
<evidence type="ECO:0000313" key="5">
    <source>
        <dbReference type="Proteomes" id="UP000278143"/>
    </source>
</evidence>
<feature type="repeat" description="WD" evidence="3">
    <location>
        <begin position="23"/>
        <end position="64"/>
    </location>
</feature>
<organism evidence="4 5">
    <name type="scientific">Syncephalis pseudoplumigaleata</name>
    <dbReference type="NCBI Taxonomy" id="1712513"/>
    <lineage>
        <taxon>Eukaryota</taxon>
        <taxon>Fungi</taxon>
        <taxon>Fungi incertae sedis</taxon>
        <taxon>Zoopagomycota</taxon>
        <taxon>Zoopagomycotina</taxon>
        <taxon>Zoopagomycetes</taxon>
        <taxon>Zoopagales</taxon>
        <taxon>Piptocephalidaceae</taxon>
        <taxon>Syncephalis</taxon>
    </lineage>
</organism>
<dbReference type="InterPro" id="IPR015943">
    <property type="entry name" value="WD40/YVTN_repeat-like_dom_sf"/>
</dbReference>
<dbReference type="InterPro" id="IPR020472">
    <property type="entry name" value="WD40_PAC1"/>
</dbReference>
<accession>A0A4P9YZV7</accession>
<dbReference type="PRINTS" id="PR00320">
    <property type="entry name" value="GPROTEINBRPT"/>
</dbReference>
<name>A0A4P9YZV7_9FUNG</name>
<reference evidence="5" key="1">
    <citation type="journal article" date="2018" name="Nat. Microbiol.">
        <title>Leveraging single-cell genomics to expand the fungal tree of life.</title>
        <authorList>
            <person name="Ahrendt S.R."/>
            <person name="Quandt C.A."/>
            <person name="Ciobanu D."/>
            <person name="Clum A."/>
            <person name="Salamov A."/>
            <person name="Andreopoulos B."/>
            <person name="Cheng J.F."/>
            <person name="Woyke T."/>
            <person name="Pelin A."/>
            <person name="Henrissat B."/>
            <person name="Reynolds N.K."/>
            <person name="Benny G.L."/>
            <person name="Smith M.E."/>
            <person name="James T.Y."/>
            <person name="Grigoriev I.V."/>
        </authorList>
    </citation>
    <scope>NUCLEOTIDE SEQUENCE [LARGE SCALE GENOMIC DNA]</scope>
    <source>
        <strain evidence="5">Benny S71-1</strain>
    </source>
</reference>
<dbReference type="Pfam" id="PF00400">
    <property type="entry name" value="WD40"/>
    <property type="match status" value="4"/>
</dbReference>
<gene>
    <name evidence="4" type="ORF">SYNPS1DRAFT_22850</name>
</gene>
<protein>
    <submittedName>
        <fullName evidence="4">WD40-repeat-containing domain protein</fullName>
    </submittedName>
</protein>
<dbReference type="PROSITE" id="PS50294">
    <property type="entry name" value="WD_REPEATS_REGION"/>
    <property type="match status" value="3"/>
</dbReference>
<evidence type="ECO:0000256" key="3">
    <source>
        <dbReference type="PROSITE-ProRule" id="PRU00221"/>
    </source>
</evidence>
<proteinExistence type="predicted"/>
<dbReference type="Gene3D" id="2.130.10.10">
    <property type="entry name" value="YVTN repeat-like/Quinoprotein amine dehydrogenase"/>
    <property type="match status" value="2"/>
</dbReference>
<evidence type="ECO:0000256" key="1">
    <source>
        <dbReference type="ARBA" id="ARBA00022574"/>
    </source>
</evidence>
<keyword evidence="5" id="KW-1185">Reference proteome</keyword>
<dbReference type="GO" id="GO:0017070">
    <property type="term" value="F:U6 snRNA binding"/>
    <property type="evidence" value="ECO:0007669"/>
    <property type="project" value="TreeGrafter"/>
</dbReference>
<dbReference type="GO" id="GO:0046540">
    <property type="term" value="C:U4/U6 x U5 tri-snRNP complex"/>
    <property type="evidence" value="ECO:0007669"/>
    <property type="project" value="TreeGrafter"/>
</dbReference>
<dbReference type="SUPFAM" id="SSF50978">
    <property type="entry name" value="WD40 repeat-like"/>
    <property type="match status" value="1"/>
</dbReference>
<evidence type="ECO:0000313" key="4">
    <source>
        <dbReference type="EMBL" id="RKP25142.1"/>
    </source>
</evidence>
<dbReference type="GO" id="GO:0030621">
    <property type="term" value="F:U4 snRNA binding"/>
    <property type="evidence" value="ECO:0007669"/>
    <property type="project" value="TreeGrafter"/>
</dbReference>
<dbReference type="PANTHER" id="PTHR19846:SF0">
    <property type="entry name" value="PRE-MRNA PROCESSING FACTOR 4"/>
    <property type="match status" value="1"/>
</dbReference>